<protein>
    <submittedName>
        <fullName evidence="1">Uncharacterized protein</fullName>
    </submittedName>
</protein>
<name>M5FUH1_DACPD</name>
<proteinExistence type="predicted"/>
<dbReference type="AlphaFoldDB" id="M5FUH1"/>
<dbReference type="Proteomes" id="UP000030653">
    <property type="component" value="Unassembled WGS sequence"/>
</dbReference>
<sequence>MQADGPEAHVDTLVASMFRLYKFDAKGVCHQNYPLTLEMMHKRTAANPDVVVMTNDGPFMITIHCEDKAQQFRGSILYQLLAQCVAVFTYNQE</sequence>
<dbReference type="HOGENOM" id="CLU_2399633_0_0_1"/>
<keyword evidence="2" id="KW-1185">Reference proteome</keyword>
<reference evidence="1 2" key="1">
    <citation type="journal article" date="2012" name="Science">
        <title>The Paleozoic origin of enzymatic lignin decomposition reconstructed from 31 fungal genomes.</title>
        <authorList>
            <person name="Floudas D."/>
            <person name="Binder M."/>
            <person name="Riley R."/>
            <person name="Barry K."/>
            <person name="Blanchette R.A."/>
            <person name="Henrissat B."/>
            <person name="Martinez A.T."/>
            <person name="Otillar R."/>
            <person name="Spatafora J.W."/>
            <person name="Yadav J.S."/>
            <person name="Aerts A."/>
            <person name="Benoit I."/>
            <person name="Boyd A."/>
            <person name="Carlson A."/>
            <person name="Copeland A."/>
            <person name="Coutinho P.M."/>
            <person name="de Vries R.P."/>
            <person name="Ferreira P."/>
            <person name="Findley K."/>
            <person name="Foster B."/>
            <person name="Gaskell J."/>
            <person name="Glotzer D."/>
            <person name="Gorecki P."/>
            <person name="Heitman J."/>
            <person name="Hesse C."/>
            <person name="Hori C."/>
            <person name="Igarashi K."/>
            <person name="Jurgens J.A."/>
            <person name="Kallen N."/>
            <person name="Kersten P."/>
            <person name="Kohler A."/>
            <person name="Kuees U."/>
            <person name="Kumar T.K.A."/>
            <person name="Kuo A."/>
            <person name="LaButti K."/>
            <person name="Larrondo L.F."/>
            <person name="Lindquist E."/>
            <person name="Ling A."/>
            <person name="Lombard V."/>
            <person name="Lucas S."/>
            <person name="Lundell T."/>
            <person name="Martin R."/>
            <person name="McLaughlin D.J."/>
            <person name="Morgenstern I."/>
            <person name="Morin E."/>
            <person name="Murat C."/>
            <person name="Nagy L.G."/>
            <person name="Nolan M."/>
            <person name="Ohm R.A."/>
            <person name="Patyshakuliyeva A."/>
            <person name="Rokas A."/>
            <person name="Ruiz-Duenas F.J."/>
            <person name="Sabat G."/>
            <person name="Salamov A."/>
            <person name="Samejima M."/>
            <person name="Schmutz J."/>
            <person name="Slot J.C."/>
            <person name="St John F."/>
            <person name="Stenlid J."/>
            <person name="Sun H."/>
            <person name="Sun S."/>
            <person name="Syed K."/>
            <person name="Tsang A."/>
            <person name="Wiebenga A."/>
            <person name="Young D."/>
            <person name="Pisabarro A."/>
            <person name="Eastwood D.C."/>
            <person name="Martin F."/>
            <person name="Cullen D."/>
            <person name="Grigoriev I.V."/>
            <person name="Hibbett D.S."/>
        </authorList>
    </citation>
    <scope>NUCLEOTIDE SEQUENCE [LARGE SCALE GENOMIC DNA]</scope>
    <source>
        <strain evidence="1 2">DJM-731 SS1</strain>
    </source>
</reference>
<dbReference type="EMBL" id="JH795871">
    <property type="protein sequence ID" value="EJT99124.1"/>
    <property type="molecule type" value="Genomic_DNA"/>
</dbReference>
<gene>
    <name evidence="1" type="ORF">DACRYDRAFT_24169</name>
</gene>
<evidence type="ECO:0000313" key="2">
    <source>
        <dbReference type="Proteomes" id="UP000030653"/>
    </source>
</evidence>
<accession>M5FUH1</accession>
<dbReference type="GeneID" id="63688643"/>
<organism evidence="1 2">
    <name type="scientific">Dacryopinax primogenitus (strain DJM 731)</name>
    <name type="common">Brown rot fungus</name>
    <dbReference type="NCBI Taxonomy" id="1858805"/>
    <lineage>
        <taxon>Eukaryota</taxon>
        <taxon>Fungi</taxon>
        <taxon>Dikarya</taxon>
        <taxon>Basidiomycota</taxon>
        <taxon>Agaricomycotina</taxon>
        <taxon>Dacrymycetes</taxon>
        <taxon>Dacrymycetales</taxon>
        <taxon>Dacrymycetaceae</taxon>
        <taxon>Dacryopinax</taxon>
    </lineage>
</organism>
<evidence type="ECO:0000313" key="1">
    <source>
        <dbReference type="EMBL" id="EJT99124.1"/>
    </source>
</evidence>
<dbReference type="RefSeq" id="XP_040626022.1">
    <property type="nucleotide sequence ID" value="XM_040773581.1"/>
</dbReference>